<dbReference type="OrthoDB" id="1364489at2"/>
<accession>A0A2T3MZQ1</accession>
<keyword evidence="2" id="KW-1185">Reference proteome</keyword>
<dbReference type="Proteomes" id="UP000240904">
    <property type="component" value="Unassembled WGS sequence"/>
</dbReference>
<comment type="caution">
    <text evidence="1">The sequence shown here is derived from an EMBL/GenBank/DDBJ whole genome shotgun (WGS) entry which is preliminary data.</text>
</comment>
<name>A0A2T3MZQ1_9GAMM</name>
<sequence length="99" mass="11403">MKNTDAEPSYETLEIGTPSDYTSDVYRVYFEVREHEGMVKKIISDFLGAERAEKIGTLTHGYEVELPIQCIPEIVRLLTNENIAIYQVIRYAKTNSTWV</sequence>
<evidence type="ECO:0000313" key="1">
    <source>
        <dbReference type="EMBL" id="PSW05471.1"/>
    </source>
</evidence>
<dbReference type="AlphaFoldDB" id="A0A2T3MZQ1"/>
<evidence type="ECO:0000313" key="2">
    <source>
        <dbReference type="Proteomes" id="UP000240904"/>
    </source>
</evidence>
<proteinExistence type="predicted"/>
<protein>
    <submittedName>
        <fullName evidence="1">Uncharacterized protein</fullName>
    </submittedName>
</protein>
<organism evidence="1 2">
    <name type="scientific">Photobacterium lipolyticum</name>
    <dbReference type="NCBI Taxonomy" id="266810"/>
    <lineage>
        <taxon>Bacteria</taxon>
        <taxon>Pseudomonadati</taxon>
        <taxon>Pseudomonadota</taxon>
        <taxon>Gammaproteobacteria</taxon>
        <taxon>Vibrionales</taxon>
        <taxon>Vibrionaceae</taxon>
        <taxon>Photobacterium</taxon>
    </lineage>
</organism>
<dbReference type="RefSeq" id="WP_107283111.1">
    <property type="nucleotide sequence ID" value="NZ_PYMC01000005.1"/>
</dbReference>
<dbReference type="EMBL" id="PYMC01000005">
    <property type="protein sequence ID" value="PSW05471.1"/>
    <property type="molecule type" value="Genomic_DNA"/>
</dbReference>
<reference evidence="1 2" key="1">
    <citation type="submission" date="2018-03" db="EMBL/GenBank/DDBJ databases">
        <title>Whole genome sequencing of Histamine producing bacteria.</title>
        <authorList>
            <person name="Butler K."/>
        </authorList>
    </citation>
    <scope>NUCLEOTIDE SEQUENCE [LARGE SCALE GENOMIC DNA]</scope>
    <source>
        <strain evidence="1 2">DSM 16190</strain>
    </source>
</reference>
<gene>
    <name evidence="1" type="ORF">C9I89_09500</name>
</gene>